<keyword evidence="2" id="KW-1185">Reference proteome</keyword>
<gene>
    <name evidence="1" type="ORF">EV213_1352</name>
</gene>
<dbReference type="Proteomes" id="UP000295632">
    <property type="component" value="Unassembled WGS sequence"/>
</dbReference>
<dbReference type="AlphaFoldDB" id="A0A4R6TLA2"/>
<comment type="caution">
    <text evidence="1">The sequence shown here is derived from an EMBL/GenBank/DDBJ whole genome shotgun (WGS) entry which is preliminary data.</text>
</comment>
<protein>
    <submittedName>
        <fullName evidence="1">Uncharacterized protein</fullName>
    </submittedName>
</protein>
<sequence length="114" mass="13472">MALSHEENEKIFYAKLPINKLRYDYYKQQFDSYEQRAVIQKSFLRLFVEAPGSFFNLVSLMHYLGKMVSLNKTPKSFKDDWEVWGEAVHNDASFYNTEDPIAIENLKTLRNPRG</sequence>
<accession>A0A4R6TLA2</accession>
<evidence type="ECO:0000313" key="2">
    <source>
        <dbReference type="Proteomes" id="UP000295632"/>
    </source>
</evidence>
<evidence type="ECO:0000313" key="1">
    <source>
        <dbReference type="EMBL" id="TDQ31892.1"/>
    </source>
</evidence>
<organism evidence="1 2">
    <name type="scientific">Aureibacillus halotolerans</name>
    <dbReference type="NCBI Taxonomy" id="1508390"/>
    <lineage>
        <taxon>Bacteria</taxon>
        <taxon>Bacillati</taxon>
        <taxon>Bacillota</taxon>
        <taxon>Bacilli</taxon>
        <taxon>Bacillales</taxon>
        <taxon>Bacillaceae</taxon>
        <taxon>Aureibacillus</taxon>
    </lineage>
</organism>
<name>A0A4R6TLA2_9BACI</name>
<dbReference type="EMBL" id="SNYJ01000035">
    <property type="protein sequence ID" value="TDQ31892.1"/>
    <property type="molecule type" value="Genomic_DNA"/>
</dbReference>
<reference evidence="1 2" key="1">
    <citation type="submission" date="2019-03" db="EMBL/GenBank/DDBJ databases">
        <title>Genomic Encyclopedia of Type Strains, Phase IV (KMG-IV): sequencing the most valuable type-strain genomes for metagenomic binning, comparative biology and taxonomic classification.</title>
        <authorList>
            <person name="Goeker M."/>
        </authorList>
    </citation>
    <scope>NUCLEOTIDE SEQUENCE [LARGE SCALE GENOMIC DNA]</scope>
    <source>
        <strain evidence="1 2">DSM 28697</strain>
    </source>
</reference>
<proteinExistence type="predicted"/>